<dbReference type="Gene3D" id="3.40.1350.10">
    <property type="match status" value="1"/>
</dbReference>
<dbReference type="Proteomes" id="UP000799757">
    <property type="component" value="Unassembled WGS sequence"/>
</dbReference>
<dbReference type="SUPFAM" id="SSF52980">
    <property type="entry name" value="Restriction endonuclease-like"/>
    <property type="match status" value="1"/>
</dbReference>
<dbReference type="GO" id="GO:0005739">
    <property type="term" value="C:mitochondrion"/>
    <property type="evidence" value="ECO:0007669"/>
    <property type="project" value="UniProtKB-SubCell"/>
</dbReference>
<dbReference type="InterPro" id="IPR011335">
    <property type="entry name" value="Restrct_endonuc-II-like"/>
</dbReference>
<dbReference type="PANTHER" id="PTHR28133:SF1">
    <property type="entry name" value="REQUIRED FOR RESPIRATORY GROWTH PROTEIN 7, MITOCHONDRIAL"/>
    <property type="match status" value="1"/>
</dbReference>
<name>A0A6A6XY41_9PLEO</name>
<gene>
    <name evidence="3" type="ORF">K505DRAFT_203108</name>
</gene>
<organism evidence="3 4">
    <name type="scientific">Melanomma pulvis-pyrius CBS 109.77</name>
    <dbReference type="NCBI Taxonomy" id="1314802"/>
    <lineage>
        <taxon>Eukaryota</taxon>
        <taxon>Fungi</taxon>
        <taxon>Dikarya</taxon>
        <taxon>Ascomycota</taxon>
        <taxon>Pezizomycotina</taxon>
        <taxon>Dothideomycetes</taxon>
        <taxon>Pleosporomycetidae</taxon>
        <taxon>Pleosporales</taxon>
        <taxon>Melanommataceae</taxon>
        <taxon>Melanomma</taxon>
    </lineage>
</organism>
<evidence type="ECO:0000313" key="3">
    <source>
        <dbReference type="EMBL" id="KAF2800945.1"/>
    </source>
</evidence>
<evidence type="ECO:0000256" key="2">
    <source>
        <dbReference type="ARBA" id="ARBA00023128"/>
    </source>
</evidence>
<keyword evidence="2" id="KW-0496">Mitochondrion</keyword>
<protein>
    <recommendedName>
        <fullName evidence="5">Restriction endonuclease type IV Mrr domain-containing protein</fullName>
    </recommendedName>
</protein>
<feature type="non-terminal residue" evidence="3">
    <location>
        <position position="1"/>
    </location>
</feature>
<dbReference type="GO" id="GO:0003676">
    <property type="term" value="F:nucleic acid binding"/>
    <property type="evidence" value="ECO:0007669"/>
    <property type="project" value="InterPro"/>
</dbReference>
<evidence type="ECO:0008006" key="5">
    <source>
        <dbReference type="Google" id="ProtNLM"/>
    </source>
</evidence>
<dbReference type="Pfam" id="PF10356">
    <property type="entry name" value="RRG7"/>
    <property type="match status" value="2"/>
</dbReference>
<comment type="subcellular location">
    <subcellularLocation>
        <location evidence="1">Mitochondrion</location>
    </subcellularLocation>
</comment>
<dbReference type="GO" id="GO:0006302">
    <property type="term" value="P:double-strand break repair"/>
    <property type="evidence" value="ECO:0007669"/>
    <property type="project" value="UniProtKB-ARBA"/>
</dbReference>
<feature type="non-terminal residue" evidence="3">
    <location>
        <position position="252"/>
    </location>
</feature>
<proteinExistence type="predicted"/>
<evidence type="ECO:0000256" key="1">
    <source>
        <dbReference type="ARBA" id="ARBA00004173"/>
    </source>
</evidence>
<dbReference type="EMBL" id="MU001740">
    <property type="protein sequence ID" value="KAF2800945.1"/>
    <property type="molecule type" value="Genomic_DNA"/>
</dbReference>
<sequence>PATLPKIVITPGSVHHNSLPTYIEYAKRVNLEPTKSVFIGTYYEYVVALSLLRLGFSLLRTGRKSDLGIDLIGHWTLSQFSKPFPIIVQCKSRSNGGVCAPRHIRELEGAFRGKPAGWRSMDVLGILATTERATRGVLNALGVSRKPMGFIKVSRTGDIQQFVWNRAAAERGLEGVGVQLRYTPRALLRPIGSDAQGVEGSEWAIGTMKNKRKNRTYNADTGAETDVQLTWMGSPIFPVREDLAQETKELMR</sequence>
<dbReference type="InterPro" id="IPR011856">
    <property type="entry name" value="tRNA_endonuc-like_dom_sf"/>
</dbReference>
<dbReference type="OrthoDB" id="20734at2759"/>
<dbReference type="PANTHER" id="PTHR28133">
    <property type="entry name" value="REQUIRED FOR RESPIRATORY GROWTH PROTEIN 7, MITOCHONDRIAL"/>
    <property type="match status" value="1"/>
</dbReference>
<evidence type="ECO:0000313" key="4">
    <source>
        <dbReference type="Proteomes" id="UP000799757"/>
    </source>
</evidence>
<accession>A0A6A6XY41</accession>
<dbReference type="AlphaFoldDB" id="A0A6A6XY41"/>
<dbReference type="InterPro" id="IPR018828">
    <property type="entry name" value="RRG7"/>
</dbReference>
<reference evidence="3" key="1">
    <citation type="journal article" date="2020" name="Stud. Mycol.">
        <title>101 Dothideomycetes genomes: a test case for predicting lifestyles and emergence of pathogens.</title>
        <authorList>
            <person name="Haridas S."/>
            <person name="Albert R."/>
            <person name="Binder M."/>
            <person name="Bloem J."/>
            <person name="Labutti K."/>
            <person name="Salamov A."/>
            <person name="Andreopoulos B."/>
            <person name="Baker S."/>
            <person name="Barry K."/>
            <person name="Bills G."/>
            <person name="Bluhm B."/>
            <person name="Cannon C."/>
            <person name="Castanera R."/>
            <person name="Culley D."/>
            <person name="Daum C."/>
            <person name="Ezra D."/>
            <person name="Gonzalez J."/>
            <person name="Henrissat B."/>
            <person name="Kuo A."/>
            <person name="Liang C."/>
            <person name="Lipzen A."/>
            <person name="Lutzoni F."/>
            <person name="Magnuson J."/>
            <person name="Mondo S."/>
            <person name="Nolan M."/>
            <person name="Ohm R."/>
            <person name="Pangilinan J."/>
            <person name="Park H.-J."/>
            <person name="Ramirez L."/>
            <person name="Alfaro M."/>
            <person name="Sun H."/>
            <person name="Tritt A."/>
            <person name="Yoshinaga Y."/>
            <person name="Zwiers L.-H."/>
            <person name="Turgeon B."/>
            <person name="Goodwin S."/>
            <person name="Spatafora J."/>
            <person name="Crous P."/>
            <person name="Grigoriev I."/>
        </authorList>
    </citation>
    <scope>NUCLEOTIDE SEQUENCE</scope>
    <source>
        <strain evidence="3">CBS 109.77</strain>
    </source>
</reference>
<keyword evidence="4" id="KW-1185">Reference proteome</keyword>